<gene>
    <name evidence="2" type="ORF">HNP73_003926</name>
</gene>
<feature type="region of interest" description="Disordered" evidence="1">
    <location>
        <begin position="1"/>
        <end position="48"/>
    </location>
</feature>
<evidence type="ECO:0000256" key="1">
    <source>
        <dbReference type="SAM" id="MobiDB-lite"/>
    </source>
</evidence>
<feature type="compositionally biased region" description="Basic and acidic residues" evidence="1">
    <location>
        <begin position="1"/>
        <end position="23"/>
    </location>
</feature>
<proteinExistence type="predicted"/>
<name>A0A840STX3_9RHOB</name>
<comment type="caution">
    <text evidence="2">The sequence shown here is derived from an EMBL/GenBank/DDBJ whole genome shotgun (WGS) entry which is preliminary data.</text>
</comment>
<dbReference type="InterPro" id="IPR019600">
    <property type="entry name" value="Hemin_uptake_protein_HemP"/>
</dbReference>
<evidence type="ECO:0000313" key="3">
    <source>
        <dbReference type="Proteomes" id="UP000549457"/>
    </source>
</evidence>
<keyword evidence="3" id="KW-1185">Reference proteome</keyword>
<dbReference type="EMBL" id="JACHFM010000005">
    <property type="protein sequence ID" value="MBB5223965.1"/>
    <property type="molecule type" value="Genomic_DNA"/>
</dbReference>
<organism evidence="2 3">
    <name type="scientific">Amaricoccus macauensis</name>
    <dbReference type="NCBI Taxonomy" id="57001"/>
    <lineage>
        <taxon>Bacteria</taxon>
        <taxon>Pseudomonadati</taxon>
        <taxon>Pseudomonadota</taxon>
        <taxon>Alphaproteobacteria</taxon>
        <taxon>Rhodobacterales</taxon>
        <taxon>Paracoccaceae</taxon>
        <taxon>Amaricoccus</taxon>
    </lineage>
</organism>
<dbReference type="Gene3D" id="2.10.70.10">
    <property type="entry name" value="Complement Module, domain 1"/>
    <property type="match status" value="1"/>
</dbReference>
<sequence length="78" mass="8992">MYHVRSSETRRATPMDRDHRHADGFLPPLPRREPARQSPPPVHDARLLTDGGNEAEIRLDGVRYVLRITRQGKLILTK</sequence>
<accession>A0A840STX3</accession>
<protein>
    <submittedName>
        <fullName evidence="2">Hemin uptake protein HemP</fullName>
    </submittedName>
</protein>
<dbReference type="AlphaFoldDB" id="A0A840STX3"/>
<dbReference type="Pfam" id="PF10636">
    <property type="entry name" value="hemP"/>
    <property type="match status" value="1"/>
</dbReference>
<evidence type="ECO:0000313" key="2">
    <source>
        <dbReference type="EMBL" id="MBB5223965.1"/>
    </source>
</evidence>
<reference evidence="2 3" key="1">
    <citation type="submission" date="2020-08" db="EMBL/GenBank/DDBJ databases">
        <title>Genomic Encyclopedia of Type Strains, Phase IV (KMG-IV): sequencing the most valuable type-strain genomes for metagenomic binning, comparative biology and taxonomic classification.</title>
        <authorList>
            <person name="Goeker M."/>
        </authorList>
    </citation>
    <scope>NUCLEOTIDE SEQUENCE [LARGE SCALE GENOMIC DNA]</scope>
    <source>
        <strain evidence="2 3">DSM 101730</strain>
    </source>
</reference>
<dbReference type="Proteomes" id="UP000549457">
    <property type="component" value="Unassembled WGS sequence"/>
</dbReference>